<comment type="similarity">
    <text evidence="1">Belongs to the putative lipase ROG1 family.</text>
</comment>
<dbReference type="PANTHER" id="PTHR12482:SF65">
    <property type="entry name" value="ESTERASE, PUTATIVE (AFU_ORTHOLOGUE AFUA_3G12320)-RELATED"/>
    <property type="match status" value="1"/>
</dbReference>
<keyword evidence="2" id="KW-0443">Lipid metabolism</keyword>
<evidence type="ECO:0000259" key="3">
    <source>
        <dbReference type="Pfam" id="PF05057"/>
    </source>
</evidence>
<dbReference type="eggNOG" id="KOG4372">
    <property type="taxonomic scope" value="Eukaryota"/>
</dbReference>
<protein>
    <recommendedName>
        <fullName evidence="3">DUF676 domain-containing protein</fullName>
    </recommendedName>
</protein>
<dbReference type="VEuPathDB" id="FungiDB:PGUG_01025"/>
<dbReference type="Gene3D" id="3.40.50.1820">
    <property type="entry name" value="alpha/beta hydrolase"/>
    <property type="match status" value="1"/>
</dbReference>
<dbReference type="HOGENOM" id="CLU_027968_1_1_1"/>
<evidence type="ECO:0000313" key="5">
    <source>
        <dbReference type="Proteomes" id="UP000001997"/>
    </source>
</evidence>
<name>A5DCM0_PICGU</name>
<sequence length="493" mass="56321">MHLVVVVHGLWGNCSQMNHIKAELEKYHPTNTIVYTTGTHAGYLTYDGIDVNGKRIRDEIVAETERLETTGTSVTKISIIGYSLGGLVCRYAIGLLYHEGYFDNIVPVNFVTFCSPHVGSLNASIGIRDRIYNYCAPYVLAITGSELFLKDNTYANTAMGKSNVNKLPLLVWMAEPNSYFYKGLQMFKHRALYANTINDRRCSWYTASISALDPFNSMVNENTSAYSFEYMENYAPTVLDISKPINFQKIHHNSLYKSGTTFSRSILKRLRLVKVVLKMIVLAPVLGIFFMCNSVWERIKLHVRVRSYLRDHSSVLSTIKESLPQPPENDQAANEIARDTCHESFFYSFETYLASHFKDQTEVFVDNVFDAVNTERYHDYTYSITTAKGKGTSTPKGITRSIKQMDEDEKQALLDNSIINLEGQTLSDFRVRLTNSQLYIVKHLNDLKWEKYPVIIRKTKLAHAAAIYRLDIPAYDEGKVVVRHFAKEVFKDE</sequence>
<dbReference type="OrthoDB" id="273452at2759"/>
<keyword evidence="5" id="KW-1185">Reference proteome</keyword>
<proteinExistence type="inferred from homology"/>
<dbReference type="GeneID" id="5129770"/>
<evidence type="ECO:0000256" key="2">
    <source>
        <dbReference type="ARBA" id="ARBA00022963"/>
    </source>
</evidence>
<gene>
    <name evidence="4" type="ORF">PGUG_01025</name>
</gene>
<dbReference type="GO" id="GO:0005811">
    <property type="term" value="C:lipid droplet"/>
    <property type="evidence" value="ECO:0007669"/>
    <property type="project" value="TreeGrafter"/>
</dbReference>
<dbReference type="Proteomes" id="UP000001997">
    <property type="component" value="Unassembled WGS sequence"/>
</dbReference>
<dbReference type="AlphaFoldDB" id="A5DCM0"/>
<dbReference type="SUPFAM" id="SSF53474">
    <property type="entry name" value="alpha/beta-Hydrolases"/>
    <property type="match status" value="1"/>
</dbReference>
<organism evidence="4 5">
    <name type="scientific">Meyerozyma guilliermondii (strain ATCC 6260 / CBS 566 / DSM 6381 / JCM 1539 / NBRC 10279 / NRRL Y-324)</name>
    <name type="common">Yeast</name>
    <name type="synonym">Candida guilliermondii</name>
    <dbReference type="NCBI Taxonomy" id="294746"/>
    <lineage>
        <taxon>Eukaryota</taxon>
        <taxon>Fungi</taxon>
        <taxon>Dikarya</taxon>
        <taxon>Ascomycota</taxon>
        <taxon>Saccharomycotina</taxon>
        <taxon>Pichiomycetes</taxon>
        <taxon>Debaryomycetaceae</taxon>
        <taxon>Meyerozyma</taxon>
    </lineage>
</organism>
<dbReference type="InParanoid" id="A5DCM0"/>
<accession>A5DCM0</accession>
<dbReference type="KEGG" id="pgu:PGUG_01025"/>
<evidence type="ECO:0000256" key="1">
    <source>
        <dbReference type="ARBA" id="ARBA00007920"/>
    </source>
</evidence>
<dbReference type="GO" id="GO:0016042">
    <property type="term" value="P:lipid catabolic process"/>
    <property type="evidence" value="ECO:0007669"/>
    <property type="project" value="UniProtKB-KW"/>
</dbReference>
<reference evidence="4 5" key="1">
    <citation type="journal article" date="2009" name="Nature">
        <title>Evolution of pathogenicity and sexual reproduction in eight Candida genomes.</title>
        <authorList>
            <person name="Butler G."/>
            <person name="Rasmussen M.D."/>
            <person name="Lin M.F."/>
            <person name="Santos M.A."/>
            <person name="Sakthikumar S."/>
            <person name="Munro C.A."/>
            <person name="Rheinbay E."/>
            <person name="Grabherr M."/>
            <person name="Forche A."/>
            <person name="Reedy J.L."/>
            <person name="Agrafioti I."/>
            <person name="Arnaud M.B."/>
            <person name="Bates S."/>
            <person name="Brown A.J."/>
            <person name="Brunke S."/>
            <person name="Costanzo M.C."/>
            <person name="Fitzpatrick D.A."/>
            <person name="de Groot P.W."/>
            <person name="Harris D."/>
            <person name="Hoyer L.L."/>
            <person name="Hube B."/>
            <person name="Klis F.M."/>
            <person name="Kodira C."/>
            <person name="Lennard N."/>
            <person name="Logue M.E."/>
            <person name="Martin R."/>
            <person name="Neiman A.M."/>
            <person name="Nikolaou E."/>
            <person name="Quail M.A."/>
            <person name="Quinn J."/>
            <person name="Santos M.C."/>
            <person name="Schmitzberger F.F."/>
            <person name="Sherlock G."/>
            <person name="Shah P."/>
            <person name="Silverstein K.A."/>
            <person name="Skrzypek M.S."/>
            <person name="Soll D."/>
            <person name="Staggs R."/>
            <person name="Stansfield I."/>
            <person name="Stumpf M.P."/>
            <person name="Sudbery P.E."/>
            <person name="Srikantha T."/>
            <person name="Zeng Q."/>
            <person name="Berman J."/>
            <person name="Berriman M."/>
            <person name="Heitman J."/>
            <person name="Gow N.A."/>
            <person name="Lorenz M.C."/>
            <person name="Birren B.W."/>
            <person name="Kellis M."/>
            <person name="Cuomo C.A."/>
        </authorList>
    </citation>
    <scope>NUCLEOTIDE SEQUENCE [LARGE SCALE GENOMIC DNA]</scope>
    <source>
        <strain evidence="5">ATCC 6260 / CBS 566 / DSM 6381 / JCM 1539 / NBRC 10279 / NRRL Y-324</strain>
    </source>
</reference>
<dbReference type="InterPro" id="IPR044294">
    <property type="entry name" value="Lipase-like"/>
</dbReference>
<dbReference type="OMA" id="FCTPHVG"/>
<feature type="domain" description="DUF676" evidence="3">
    <location>
        <begin position="1"/>
        <end position="206"/>
    </location>
</feature>
<dbReference type="InterPro" id="IPR007751">
    <property type="entry name" value="DUF676_lipase-like"/>
</dbReference>
<dbReference type="GO" id="GO:0047372">
    <property type="term" value="F:monoacylglycerol lipase activity"/>
    <property type="evidence" value="ECO:0007669"/>
    <property type="project" value="TreeGrafter"/>
</dbReference>
<dbReference type="RefSeq" id="XP_001487648.2">
    <property type="nucleotide sequence ID" value="XM_001487598.1"/>
</dbReference>
<evidence type="ECO:0000313" key="4">
    <source>
        <dbReference type="EMBL" id="EDK36927.2"/>
    </source>
</evidence>
<dbReference type="GO" id="GO:0004622">
    <property type="term" value="F:phosphatidylcholine lysophospholipase activity"/>
    <property type="evidence" value="ECO:0007669"/>
    <property type="project" value="TreeGrafter"/>
</dbReference>
<dbReference type="PANTHER" id="PTHR12482">
    <property type="entry name" value="LIPASE ROG1-RELATED-RELATED"/>
    <property type="match status" value="1"/>
</dbReference>
<keyword evidence="2" id="KW-0442">Lipid degradation</keyword>
<dbReference type="InterPro" id="IPR029058">
    <property type="entry name" value="AB_hydrolase_fold"/>
</dbReference>
<dbReference type="EMBL" id="CH408155">
    <property type="protein sequence ID" value="EDK36927.2"/>
    <property type="molecule type" value="Genomic_DNA"/>
</dbReference>
<dbReference type="Pfam" id="PF05057">
    <property type="entry name" value="DUF676"/>
    <property type="match status" value="1"/>
</dbReference>